<comment type="caution">
    <text evidence="5">The sequence shown here is derived from an EMBL/GenBank/DDBJ whole genome shotgun (WGS) entry which is preliminary data.</text>
</comment>
<dbReference type="InterPro" id="IPR002110">
    <property type="entry name" value="Ankyrin_rpt"/>
</dbReference>
<keyword evidence="1" id="KW-0677">Repeat</keyword>
<dbReference type="Gene3D" id="1.25.40.20">
    <property type="entry name" value="Ankyrin repeat-containing domain"/>
    <property type="match status" value="4"/>
</dbReference>
<dbReference type="PROSITE" id="PS50297">
    <property type="entry name" value="ANK_REP_REGION"/>
    <property type="match status" value="11"/>
</dbReference>
<name>A0ABR3GR86_9PEZI</name>
<feature type="repeat" description="ANK" evidence="3">
    <location>
        <begin position="1203"/>
        <end position="1236"/>
    </location>
</feature>
<dbReference type="SUPFAM" id="SSF52540">
    <property type="entry name" value="P-loop containing nucleoside triphosphate hydrolases"/>
    <property type="match status" value="1"/>
</dbReference>
<feature type="domain" description="NACHT" evidence="4">
    <location>
        <begin position="329"/>
        <end position="466"/>
    </location>
</feature>
<dbReference type="Proteomes" id="UP001447188">
    <property type="component" value="Unassembled WGS sequence"/>
</dbReference>
<dbReference type="Pfam" id="PF24883">
    <property type="entry name" value="NPHP3_N"/>
    <property type="match status" value="1"/>
</dbReference>
<keyword evidence="2 3" id="KW-0040">ANK repeat</keyword>
<feature type="repeat" description="ANK" evidence="3">
    <location>
        <begin position="1237"/>
        <end position="1270"/>
    </location>
</feature>
<proteinExistence type="predicted"/>
<feature type="repeat" description="ANK" evidence="3">
    <location>
        <begin position="897"/>
        <end position="930"/>
    </location>
</feature>
<dbReference type="SMART" id="SM00248">
    <property type="entry name" value="ANK"/>
    <property type="match status" value="13"/>
</dbReference>
<feature type="repeat" description="ANK" evidence="3">
    <location>
        <begin position="864"/>
        <end position="896"/>
    </location>
</feature>
<feature type="repeat" description="ANK" evidence="3">
    <location>
        <begin position="965"/>
        <end position="998"/>
    </location>
</feature>
<dbReference type="InterPro" id="IPR036770">
    <property type="entry name" value="Ankyrin_rpt-contain_sf"/>
</dbReference>
<keyword evidence="6" id="KW-1185">Reference proteome</keyword>
<dbReference type="EMBL" id="JBBBZM010000023">
    <property type="protein sequence ID" value="KAL0638320.1"/>
    <property type="molecule type" value="Genomic_DNA"/>
</dbReference>
<feature type="repeat" description="ANK" evidence="3">
    <location>
        <begin position="1135"/>
        <end position="1168"/>
    </location>
</feature>
<gene>
    <name evidence="5" type="ORF">Q9L58_002622</name>
</gene>
<dbReference type="Gene3D" id="3.40.50.300">
    <property type="entry name" value="P-loop containing nucleotide triphosphate hydrolases"/>
    <property type="match status" value="1"/>
</dbReference>
<evidence type="ECO:0000259" key="4">
    <source>
        <dbReference type="PROSITE" id="PS50837"/>
    </source>
</evidence>
<dbReference type="PANTHER" id="PTHR24198">
    <property type="entry name" value="ANKYRIN REPEAT AND PROTEIN KINASE DOMAIN-CONTAINING PROTEIN"/>
    <property type="match status" value="1"/>
</dbReference>
<evidence type="ECO:0000256" key="2">
    <source>
        <dbReference type="ARBA" id="ARBA00023043"/>
    </source>
</evidence>
<feature type="repeat" description="ANK" evidence="3">
    <location>
        <begin position="999"/>
        <end position="1032"/>
    </location>
</feature>
<dbReference type="InterPro" id="IPR056125">
    <property type="entry name" value="DUF7708"/>
</dbReference>
<feature type="repeat" description="ANK" evidence="3">
    <location>
        <begin position="1067"/>
        <end position="1100"/>
    </location>
</feature>
<evidence type="ECO:0000256" key="3">
    <source>
        <dbReference type="PROSITE-ProRule" id="PRU00023"/>
    </source>
</evidence>
<dbReference type="PANTHER" id="PTHR24198:SF165">
    <property type="entry name" value="ANKYRIN REPEAT-CONTAINING PROTEIN-RELATED"/>
    <property type="match status" value="1"/>
</dbReference>
<accession>A0ABR3GR86</accession>
<dbReference type="InterPro" id="IPR056884">
    <property type="entry name" value="NPHP3-like_N"/>
</dbReference>
<dbReference type="PROSITE" id="PS50837">
    <property type="entry name" value="NACHT"/>
    <property type="match status" value="1"/>
</dbReference>
<feature type="repeat" description="ANK" evidence="3">
    <location>
        <begin position="1101"/>
        <end position="1134"/>
    </location>
</feature>
<reference evidence="5 6" key="1">
    <citation type="submission" date="2024-02" db="EMBL/GenBank/DDBJ databases">
        <title>Discinaceae phylogenomics.</title>
        <authorList>
            <person name="Dirks A.C."/>
            <person name="James T.Y."/>
        </authorList>
    </citation>
    <scope>NUCLEOTIDE SEQUENCE [LARGE SCALE GENOMIC DNA]</scope>
    <source>
        <strain evidence="5 6">ACD0624</strain>
    </source>
</reference>
<protein>
    <recommendedName>
        <fullName evidence="4">NACHT domain-containing protein</fullName>
    </recommendedName>
</protein>
<dbReference type="InterPro" id="IPR027417">
    <property type="entry name" value="P-loop_NTPase"/>
</dbReference>
<dbReference type="Pfam" id="PF12796">
    <property type="entry name" value="Ank_2"/>
    <property type="match status" value="4"/>
</dbReference>
<evidence type="ECO:0000256" key="1">
    <source>
        <dbReference type="ARBA" id="ARBA00022737"/>
    </source>
</evidence>
<evidence type="ECO:0000313" key="6">
    <source>
        <dbReference type="Proteomes" id="UP001447188"/>
    </source>
</evidence>
<organism evidence="5 6">
    <name type="scientific">Discina gigas</name>
    <dbReference type="NCBI Taxonomy" id="1032678"/>
    <lineage>
        <taxon>Eukaryota</taxon>
        <taxon>Fungi</taxon>
        <taxon>Dikarya</taxon>
        <taxon>Ascomycota</taxon>
        <taxon>Pezizomycotina</taxon>
        <taxon>Pezizomycetes</taxon>
        <taxon>Pezizales</taxon>
        <taxon>Discinaceae</taxon>
        <taxon>Discina</taxon>
    </lineage>
</organism>
<dbReference type="PROSITE" id="PS50088">
    <property type="entry name" value="ANK_REPEAT"/>
    <property type="match status" value="12"/>
</dbReference>
<feature type="repeat" description="ANK" evidence="3">
    <location>
        <begin position="1169"/>
        <end position="1202"/>
    </location>
</feature>
<feature type="repeat" description="ANK" evidence="3">
    <location>
        <begin position="1033"/>
        <end position="1066"/>
    </location>
</feature>
<dbReference type="Pfam" id="PF24809">
    <property type="entry name" value="DUF7708"/>
    <property type="match status" value="1"/>
</dbReference>
<dbReference type="InterPro" id="IPR007111">
    <property type="entry name" value="NACHT_NTPase"/>
</dbReference>
<dbReference type="SUPFAM" id="SSF48403">
    <property type="entry name" value="Ankyrin repeat"/>
    <property type="match status" value="2"/>
</dbReference>
<sequence length="1331" mass="146710">MSATEAWPSSSPVFDAWEEAKRQCLSDLSASEQQLIDTASLQGILADVKRAEENHGEFSKSRKLSKRLNPVISGIEQYGKGLDILVGTSQGILSPLWGGIRILLHLAGEFGKYFERLVGMLEQIGDNISRLFGYAGLFSGHTGLNDALSKVFISILKFCFGFARRHLAPNVQAALVGSKIMFKLSWKPFKEQFGDTIDDIRDKIELVENQANYANMLESKEERIAAADRWDKTTQHNQEVGRHQQKVDQYITGDVKVSADRWDESKQHHQKVDKYITEQDRSSIINWVGGTCVSHEYDKAVKGRQEGTCEWIFEREEFQDWKKPTSPVKILWMHGIPGAGKTYLSAKIVETLRHEANTTVAYFFYTNIDAGKITEDIVRSWTIQLASQRPDIFTQLKALYDRRRIREHPSESELWDVIKEVSDELGSCYFVIDGLDEATPRDGFLRFLTEISVSSPSSMRFLVVSRNETDIRSALFPRNPHANSDIAIEYKIEEVDNTHDIKSFVRSVVSEVEATMELDEDDEDDCALLRTISETMLSKSGGMFLWVRLVRDALKSCQTTEDIEETLENLPEGLDAAYKRVLERLDSLPAIQKKRAVQILRWSLFSRRPLTVDQLVGVLGIREGDKYLKSKQLIRDPHKHILELCSPFIEIRQIPHEPYGIGFNLFHRPVKDPDDFVCIVHFTVKEFLLSSEVMAKLPPALSPYSFSDHSESHLQLATIGLTYLLFTEFEKRVPIDPNLFGHFSYYNTYIIHHWISDSKHPHLSYLLLDFVHHLREAGTSARSLIKERIIPLMVSGSLGSLAIEQYIFNISAYRSDFSDWALQLSNQYLVSYPVHFAASLDIPVVVNVLIENVAFADLSRRDEDGFTPLLRACLAGGFRTARLLLDGGADIQATDLFGKTALHLAAGGRVNENVLMLLLNRGANIHAVDSHGETALHSAARGWESEGAVDLLLDRGANINAVNSLGKTVLQLASERMTSGETVKILLARGANIKAVDLIGRSALHAAVNAPGCEGSVKLLLDQGADIEAVDSGGRTALNLAAEGRGNEEAVRLLLDRGANIQAADSDGKSALHSAAGGWLNEGVLKLLLERGASVQALDSGGGTALHHAIVGLRSEATIQLLLDGGIDLNAVDSDGRTALHSAAGRRRGEGSVKLLLEEGINIQAVDKTGKTALHIAAGLWQGEETIKLLLEKGINIQAVDSTRKTALHFAAGRARDEGSVELLLDRGMDVQAVDSSGKTALHLAAEHPGNGGKIKLLLNRGADIAAVDSTGKTPLDIALESGPRVADIVDLLRAGGTDAIQFGELALGQRFELYTAVVAGLTSLSSVFVL</sequence>
<feature type="repeat" description="ANK" evidence="3">
    <location>
        <begin position="931"/>
        <end position="964"/>
    </location>
</feature>
<evidence type="ECO:0000313" key="5">
    <source>
        <dbReference type="EMBL" id="KAL0638320.1"/>
    </source>
</evidence>